<feature type="transmembrane region" description="Helical" evidence="1">
    <location>
        <begin position="6"/>
        <end position="28"/>
    </location>
</feature>
<sequence>MNEFLFVFLVLLVPILIVVGIIFLSFWLPKKLGFPKAGKIIGTLACCFFVYAVIAMIFEDELFSKNDAIELLEEQKIHLNDDFKLEENSSSWAIGDYHHSFTLSISENDKKQIVKEIKSTNDYKDSSTQVTELLYVVDIKENELRFIEIDE</sequence>
<keyword evidence="3" id="KW-1185">Reference proteome</keyword>
<keyword evidence="1" id="KW-1133">Transmembrane helix</keyword>
<keyword evidence="1" id="KW-0472">Membrane</keyword>
<organism evidence="2 3">
    <name type="scientific">Moheibacter sediminis</name>
    <dbReference type="NCBI Taxonomy" id="1434700"/>
    <lineage>
        <taxon>Bacteria</taxon>
        <taxon>Pseudomonadati</taxon>
        <taxon>Bacteroidota</taxon>
        <taxon>Flavobacteriia</taxon>
        <taxon>Flavobacteriales</taxon>
        <taxon>Weeksellaceae</taxon>
        <taxon>Moheibacter</taxon>
    </lineage>
</organism>
<dbReference type="AlphaFoldDB" id="A0A1W1YM67"/>
<dbReference type="EMBL" id="FWXS01000001">
    <property type="protein sequence ID" value="SMC37277.1"/>
    <property type="molecule type" value="Genomic_DNA"/>
</dbReference>
<evidence type="ECO:0000256" key="1">
    <source>
        <dbReference type="SAM" id="Phobius"/>
    </source>
</evidence>
<dbReference type="RefSeq" id="WP_084015885.1">
    <property type="nucleotide sequence ID" value="NZ_FWXS01000001.1"/>
</dbReference>
<evidence type="ECO:0000313" key="3">
    <source>
        <dbReference type="Proteomes" id="UP000192393"/>
    </source>
</evidence>
<protein>
    <submittedName>
        <fullName evidence="2">Uncharacterized protein</fullName>
    </submittedName>
</protein>
<gene>
    <name evidence="2" type="ORF">SAMN06296427_101549</name>
</gene>
<feature type="transmembrane region" description="Helical" evidence="1">
    <location>
        <begin position="40"/>
        <end position="58"/>
    </location>
</feature>
<accession>A0A1W1YM67</accession>
<name>A0A1W1YM67_9FLAO</name>
<proteinExistence type="predicted"/>
<dbReference type="STRING" id="1434700.SAMN06296427_101549"/>
<dbReference type="Proteomes" id="UP000192393">
    <property type="component" value="Unassembled WGS sequence"/>
</dbReference>
<evidence type="ECO:0000313" key="2">
    <source>
        <dbReference type="EMBL" id="SMC37277.1"/>
    </source>
</evidence>
<keyword evidence="1" id="KW-0812">Transmembrane</keyword>
<reference evidence="2 3" key="1">
    <citation type="submission" date="2017-04" db="EMBL/GenBank/DDBJ databases">
        <authorList>
            <person name="Afonso C.L."/>
            <person name="Miller P.J."/>
            <person name="Scott M.A."/>
            <person name="Spackman E."/>
            <person name="Goraichik I."/>
            <person name="Dimitrov K.M."/>
            <person name="Suarez D.L."/>
            <person name="Swayne D.E."/>
        </authorList>
    </citation>
    <scope>NUCLEOTIDE SEQUENCE [LARGE SCALE GENOMIC DNA]</scope>
    <source>
        <strain evidence="2 3">CGMCC 1.12708</strain>
    </source>
</reference>
<dbReference type="OrthoDB" id="709544at2"/>